<evidence type="ECO:0000256" key="4">
    <source>
        <dbReference type="ARBA" id="ARBA00022989"/>
    </source>
</evidence>
<evidence type="ECO:0000256" key="2">
    <source>
        <dbReference type="ARBA" id="ARBA00009190"/>
    </source>
</evidence>
<evidence type="ECO:0000256" key="6">
    <source>
        <dbReference type="RuleBase" id="RU365102"/>
    </source>
</evidence>
<sequence>LERETSATVVQDAETGVIRKNKQRSAWNLLLRIFMQAFTMTFLAEWGDRSQLTTIILSARENVYGVIIGGVIGHAICTGLAVIGGRMIAQKISVRTVTLIGGVVFLIFAVSALFFSPEEEPVKVSP</sequence>
<dbReference type="PANTHER" id="PTHR12608:SF1">
    <property type="entry name" value="TRANSMEMBRANE PROTEIN 165"/>
    <property type="match status" value="1"/>
</dbReference>
<name>Q16EN4_AEDAE</name>
<dbReference type="GO" id="GO:0032472">
    <property type="term" value="P:Golgi calcium ion transport"/>
    <property type="evidence" value="ECO:0007669"/>
    <property type="project" value="TreeGrafter"/>
</dbReference>
<accession>Q16EN4</accession>
<dbReference type="STRING" id="7159.Q16EN4"/>
<reference evidence="7" key="2">
    <citation type="journal article" date="2007" name="Science">
        <title>Genome sequence of Aedes aegypti, a major arbovirus vector.</title>
        <authorList>
            <person name="Nene V."/>
            <person name="Wortman J.R."/>
            <person name="Lawson D."/>
            <person name="Haas B."/>
            <person name="Kodira C."/>
            <person name="Tu Z.J."/>
            <person name="Loftus B."/>
            <person name="Xi Z."/>
            <person name="Megy K."/>
            <person name="Grabherr M."/>
            <person name="Ren Q."/>
            <person name="Zdobnov E.M."/>
            <person name="Lobo N.F."/>
            <person name="Campbell K.S."/>
            <person name="Brown S.E."/>
            <person name="Bonaldo M.F."/>
            <person name="Zhu J."/>
            <person name="Sinkins S.P."/>
            <person name="Hogenkamp D.G."/>
            <person name="Amedeo P."/>
            <person name="Arensburger P."/>
            <person name="Atkinson P.W."/>
            <person name="Bidwell S."/>
            <person name="Biedler J."/>
            <person name="Birney E."/>
            <person name="Bruggner R.V."/>
            <person name="Costas J."/>
            <person name="Coy M.R."/>
            <person name="Crabtree J."/>
            <person name="Crawford M."/>
            <person name="Debruyn B."/>
            <person name="Decaprio D."/>
            <person name="Eiglmeier K."/>
            <person name="Eisenstadt E."/>
            <person name="El-Dorry H."/>
            <person name="Gelbart W.M."/>
            <person name="Gomes S.L."/>
            <person name="Hammond M."/>
            <person name="Hannick L.I."/>
            <person name="Hogan J.R."/>
            <person name="Holmes M.H."/>
            <person name="Jaffe D."/>
            <person name="Johnston J.S."/>
            <person name="Kennedy R.C."/>
            <person name="Koo H."/>
            <person name="Kravitz S."/>
            <person name="Kriventseva E.V."/>
            <person name="Kulp D."/>
            <person name="Labutti K."/>
            <person name="Lee E."/>
            <person name="Li S."/>
            <person name="Lovin D.D."/>
            <person name="Mao C."/>
            <person name="Mauceli E."/>
            <person name="Menck C.F."/>
            <person name="Miller J.R."/>
            <person name="Montgomery P."/>
            <person name="Mori A."/>
            <person name="Nascimento A.L."/>
            <person name="Naveira H.F."/>
            <person name="Nusbaum C."/>
            <person name="O'leary S."/>
            <person name="Orvis J."/>
            <person name="Pertea M."/>
            <person name="Quesneville H."/>
            <person name="Reidenbach K.R."/>
            <person name="Rogers Y.H."/>
            <person name="Roth C.W."/>
            <person name="Schneider J.R."/>
            <person name="Schatz M."/>
            <person name="Shumway M."/>
            <person name="Stanke M."/>
            <person name="Stinson E.O."/>
            <person name="Tubio J.M."/>
            <person name="Vanzee J.P."/>
            <person name="Verjovski-Almeida S."/>
            <person name="Werner D."/>
            <person name="White O."/>
            <person name="Wyder S."/>
            <person name="Zeng Q."/>
            <person name="Zhao Q."/>
            <person name="Zhao Y."/>
            <person name="Hill C.A."/>
            <person name="Raikhel A.S."/>
            <person name="Soares M.B."/>
            <person name="Knudson D.L."/>
            <person name="Lee N.H."/>
            <person name="Galagan J."/>
            <person name="Salzberg S.L."/>
            <person name="Paulsen I.T."/>
            <person name="Dimopoulos G."/>
            <person name="Collins F.H."/>
            <person name="Birren B."/>
            <person name="Fraser-Liggett C.M."/>
            <person name="Severson D.W."/>
        </authorList>
    </citation>
    <scope>NUCLEOTIDE SEQUENCE [LARGE SCALE GENOMIC DNA]</scope>
    <source>
        <strain evidence="7">Liverpool</strain>
    </source>
</reference>
<keyword evidence="4 6" id="KW-1133">Transmembrane helix</keyword>
<dbReference type="Pfam" id="PF01169">
    <property type="entry name" value="GDT1"/>
    <property type="match status" value="1"/>
</dbReference>
<reference evidence="7" key="1">
    <citation type="submission" date="2005-10" db="EMBL/GenBank/DDBJ databases">
        <authorList>
            <person name="Loftus B.J."/>
            <person name="Nene V.M."/>
            <person name="Hannick L.I."/>
            <person name="Bidwell S."/>
            <person name="Haas B."/>
            <person name="Amedeo P."/>
            <person name="Orvis J."/>
            <person name="Wortman J.R."/>
            <person name="White O.R."/>
            <person name="Salzberg S."/>
            <person name="Shumway M."/>
            <person name="Koo H."/>
            <person name="Zhao Y."/>
            <person name="Holmes M."/>
            <person name="Miller J."/>
            <person name="Schatz M."/>
            <person name="Pop M."/>
            <person name="Pai G."/>
            <person name="Utterback T."/>
            <person name="Rogers Y.-H."/>
            <person name="Kravitz S."/>
            <person name="Fraser C.M."/>
        </authorList>
    </citation>
    <scope>NUCLEOTIDE SEQUENCE</scope>
    <source>
        <strain evidence="7">Liverpool</strain>
    </source>
</reference>
<dbReference type="HOGENOM" id="CLU_040186_0_1_1"/>
<dbReference type="EMBL" id="CH478641">
    <property type="protein sequence ID" value="EAT32697.1"/>
    <property type="molecule type" value="Genomic_DNA"/>
</dbReference>
<feature type="transmembrane region" description="Helical" evidence="6">
    <location>
        <begin position="26"/>
        <end position="44"/>
    </location>
</feature>
<evidence type="ECO:0000256" key="3">
    <source>
        <dbReference type="ARBA" id="ARBA00022692"/>
    </source>
</evidence>
<dbReference type="GO" id="GO:0015085">
    <property type="term" value="F:calcium ion transmembrane transporter activity"/>
    <property type="evidence" value="ECO:0007669"/>
    <property type="project" value="TreeGrafter"/>
</dbReference>
<feature type="transmembrane region" description="Helical" evidence="6">
    <location>
        <begin position="96"/>
        <end position="116"/>
    </location>
</feature>
<reference evidence="7" key="3">
    <citation type="submission" date="2012-09" db="EMBL/GenBank/DDBJ databases">
        <authorList>
            <consortium name="VectorBase"/>
        </authorList>
    </citation>
    <scope>NUCLEOTIDE SEQUENCE</scope>
    <source>
        <strain evidence="7">Liverpool</strain>
    </source>
</reference>
<dbReference type="PhylomeDB" id="Q16EN4"/>
<dbReference type="GO" id="GO:0016020">
    <property type="term" value="C:membrane"/>
    <property type="evidence" value="ECO:0007669"/>
    <property type="project" value="UniProtKB-SubCell"/>
</dbReference>
<evidence type="ECO:0000313" key="7">
    <source>
        <dbReference type="EMBL" id="EAT32697.1"/>
    </source>
</evidence>
<comment type="caution">
    <text evidence="6">Lacks conserved residue(s) required for the propagation of feature annotation.</text>
</comment>
<dbReference type="InterPro" id="IPR001727">
    <property type="entry name" value="GDT1-like"/>
</dbReference>
<dbReference type="GO" id="GO:0032468">
    <property type="term" value="P:Golgi calcium ion homeostasis"/>
    <property type="evidence" value="ECO:0007669"/>
    <property type="project" value="TreeGrafter"/>
</dbReference>
<feature type="non-terminal residue" evidence="7">
    <location>
        <position position="126"/>
    </location>
</feature>
<keyword evidence="5 6" id="KW-0472">Membrane</keyword>
<proteinExistence type="inferred from homology"/>
<evidence type="ECO:0000256" key="5">
    <source>
        <dbReference type="ARBA" id="ARBA00023136"/>
    </source>
</evidence>
<gene>
    <name evidence="7" type="ORF">AaeL_AAEL015084</name>
</gene>
<organism evidence="7 8">
    <name type="scientific">Aedes aegypti</name>
    <name type="common">Yellowfever mosquito</name>
    <name type="synonym">Culex aegypti</name>
    <dbReference type="NCBI Taxonomy" id="7159"/>
    <lineage>
        <taxon>Eukaryota</taxon>
        <taxon>Metazoa</taxon>
        <taxon>Ecdysozoa</taxon>
        <taxon>Arthropoda</taxon>
        <taxon>Hexapoda</taxon>
        <taxon>Insecta</taxon>
        <taxon>Pterygota</taxon>
        <taxon>Neoptera</taxon>
        <taxon>Endopterygota</taxon>
        <taxon>Diptera</taxon>
        <taxon>Nematocera</taxon>
        <taxon>Culicoidea</taxon>
        <taxon>Culicidae</taxon>
        <taxon>Culicinae</taxon>
        <taxon>Aedini</taxon>
        <taxon>Aedes</taxon>
        <taxon>Stegomyia</taxon>
    </lineage>
</organism>
<comment type="subcellular location">
    <subcellularLocation>
        <location evidence="1 6">Membrane</location>
        <topology evidence="1 6">Multi-pass membrane protein</topology>
    </subcellularLocation>
</comment>
<feature type="transmembrane region" description="Helical" evidence="6">
    <location>
        <begin position="64"/>
        <end position="84"/>
    </location>
</feature>
<dbReference type="GO" id="GO:0005384">
    <property type="term" value="F:manganese ion transmembrane transporter activity"/>
    <property type="evidence" value="ECO:0007669"/>
    <property type="project" value="TreeGrafter"/>
</dbReference>
<comment type="similarity">
    <text evidence="2 6">Belongs to the GDT1 family.</text>
</comment>
<protein>
    <recommendedName>
        <fullName evidence="6">GDT1 family protein</fullName>
    </recommendedName>
</protein>
<evidence type="ECO:0000256" key="1">
    <source>
        <dbReference type="ARBA" id="ARBA00004141"/>
    </source>
</evidence>
<dbReference type="VEuPathDB" id="VectorBase:AAEL007936"/>
<dbReference type="PANTHER" id="PTHR12608">
    <property type="entry name" value="TRANSMEMBRANE PROTEIN HTP-1 RELATED"/>
    <property type="match status" value="1"/>
</dbReference>
<keyword evidence="3 6" id="KW-0812">Transmembrane</keyword>
<dbReference type="GO" id="GO:0005794">
    <property type="term" value="C:Golgi apparatus"/>
    <property type="evidence" value="ECO:0007669"/>
    <property type="project" value="TreeGrafter"/>
</dbReference>
<dbReference type="Proteomes" id="UP000682892">
    <property type="component" value="Unassembled WGS sequence"/>
</dbReference>
<evidence type="ECO:0000313" key="8">
    <source>
        <dbReference type="Proteomes" id="UP000682892"/>
    </source>
</evidence>
<dbReference type="AlphaFoldDB" id="Q16EN4"/>